<feature type="transmembrane region" description="Helical" evidence="10">
    <location>
        <begin position="315"/>
        <end position="334"/>
    </location>
</feature>
<feature type="transmembrane region" description="Helical" evidence="10">
    <location>
        <begin position="12"/>
        <end position="33"/>
    </location>
</feature>
<dbReference type="GO" id="GO:0007165">
    <property type="term" value="P:signal transduction"/>
    <property type="evidence" value="ECO:0007669"/>
    <property type="project" value="InterPro"/>
</dbReference>
<dbReference type="AlphaFoldDB" id="A0A4Q1AQK7"/>
<comment type="caution">
    <text evidence="12">The sequence shown here is derived from an EMBL/GenBank/DDBJ whole genome shotgun (WGS) entry which is preliminary data.</text>
</comment>
<keyword evidence="10" id="KW-0472">Membrane</keyword>
<evidence type="ECO:0000256" key="8">
    <source>
        <dbReference type="ARBA" id="ARBA00022840"/>
    </source>
</evidence>
<dbReference type="Pfam" id="PF00672">
    <property type="entry name" value="HAMP"/>
    <property type="match status" value="1"/>
</dbReference>
<comment type="subcellular location">
    <subcellularLocation>
        <location evidence="2">Membrane</location>
    </subcellularLocation>
</comment>
<dbReference type="InterPro" id="IPR036890">
    <property type="entry name" value="HATPase_C_sf"/>
</dbReference>
<dbReference type="PANTHER" id="PTHR41523">
    <property type="entry name" value="TWO-COMPONENT SYSTEM SENSOR PROTEIN"/>
    <property type="match status" value="1"/>
</dbReference>
<feature type="domain" description="HAMP" evidence="11">
    <location>
        <begin position="335"/>
        <end position="387"/>
    </location>
</feature>
<organism evidence="12 13">
    <name type="scientific">Halarcobacter ebronensis</name>
    <dbReference type="NCBI Taxonomy" id="1462615"/>
    <lineage>
        <taxon>Bacteria</taxon>
        <taxon>Pseudomonadati</taxon>
        <taxon>Campylobacterota</taxon>
        <taxon>Epsilonproteobacteria</taxon>
        <taxon>Campylobacterales</taxon>
        <taxon>Arcobacteraceae</taxon>
        <taxon>Halarcobacter</taxon>
    </lineage>
</organism>
<accession>A0A4Q1AQK7</accession>
<evidence type="ECO:0000256" key="2">
    <source>
        <dbReference type="ARBA" id="ARBA00004370"/>
    </source>
</evidence>
<evidence type="ECO:0000256" key="1">
    <source>
        <dbReference type="ARBA" id="ARBA00000085"/>
    </source>
</evidence>
<keyword evidence="10" id="KW-1133">Transmembrane helix</keyword>
<protein>
    <recommendedName>
        <fullName evidence="3">histidine kinase</fullName>
        <ecNumber evidence="3">2.7.13.3</ecNumber>
    </recommendedName>
</protein>
<evidence type="ECO:0000313" key="12">
    <source>
        <dbReference type="EMBL" id="RXK07389.1"/>
    </source>
</evidence>
<dbReference type="GO" id="GO:0004673">
    <property type="term" value="F:protein histidine kinase activity"/>
    <property type="evidence" value="ECO:0007669"/>
    <property type="project" value="UniProtKB-EC"/>
</dbReference>
<keyword evidence="10" id="KW-0812">Transmembrane</keyword>
<comment type="catalytic activity">
    <reaction evidence="1">
        <text>ATP + protein L-histidine = ADP + protein N-phospho-L-histidine.</text>
        <dbReference type="EC" id="2.7.13.3"/>
    </reaction>
</comment>
<dbReference type="SUPFAM" id="SSF158472">
    <property type="entry name" value="HAMP domain-like"/>
    <property type="match status" value="1"/>
</dbReference>
<dbReference type="Gene3D" id="3.30.450.20">
    <property type="entry name" value="PAS domain"/>
    <property type="match status" value="1"/>
</dbReference>
<gene>
    <name evidence="12" type="ORF">CRV07_02685</name>
</gene>
<dbReference type="Proteomes" id="UP000289758">
    <property type="component" value="Unassembled WGS sequence"/>
</dbReference>
<evidence type="ECO:0000259" key="11">
    <source>
        <dbReference type="PROSITE" id="PS50885"/>
    </source>
</evidence>
<dbReference type="Gene3D" id="3.30.565.10">
    <property type="entry name" value="Histidine kinase-like ATPase, C-terminal domain"/>
    <property type="match status" value="1"/>
</dbReference>
<keyword evidence="13" id="KW-1185">Reference proteome</keyword>
<dbReference type="RefSeq" id="WP_129086282.1">
    <property type="nucleotide sequence ID" value="NZ_CP053836.1"/>
</dbReference>
<evidence type="ECO:0000256" key="10">
    <source>
        <dbReference type="SAM" id="Phobius"/>
    </source>
</evidence>
<dbReference type="EC" id="2.7.13.3" evidence="3"/>
<evidence type="ECO:0000256" key="7">
    <source>
        <dbReference type="ARBA" id="ARBA00022777"/>
    </source>
</evidence>
<keyword evidence="6" id="KW-0547">Nucleotide-binding</keyword>
<dbReference type="SUPFAM" id="SSF55874">
    <property type="entry name" value="ATPase domain of HSP90 chaperone/DNA topoisomerase II/histidine kinase"/>
    <property type="match status" value="1"/>
</dbReference>
<keyword evidence="7" id="KW-0418">Kinase</keyword>
<dbReference type="GO" id="GO:0016020">
    <property type="term" value="C:membrane"/>
    <property type="evidence" value="ECO:0007669"/>
    <property type="project" value="UniProtKB-SubCell"/>
</dbReference>
<dbReference type="OrthoDB" id="5342753at2"/>
<dbReference type="Pfam" id="PF07568">
    <property type="entry name" value="HisKA_2"/>
    <property type="match status" value="1"/>
</dbReference>
<evidence type="ECO:0000256" key="4">
    <source>
        <dbReference type="ARBA" id="ARBA00022553"/>
    </source>
</evidence>
<dbReference type="SMART" id="SM00304">
    <property type="entry name" value="HAMP"/>
    <property type="match status" value="1"/>
</dbReference>
<dbReference type="PANTHER" id="PTHR41523:SF8">
    <property type="entry name" value="ETHYLENE RESPONSE SENSOR PROTEIN"/>
    <property type="match status" value="1"/>
</dbReference>
<dbReference type="EMBL" id="PDKK01000002">
    <property type="protein sequence ID" value="RXK07389.1"/>
    <property type="molecule type" value="Genomic_DNA"/>
</dbReference>
<feature type="coiled-coil region" evidence="9">
    <location>
        <begin position="379"/>
        <end position="417"/>
    </location>
</feature>
<keyword evidence="9" id="KW-0175">Coiled coil</keyword>
<dbReference type="PROSITE" id="PS50885">
    <property type="entry name" value="HAMP"/>
    <property type="match status" value="1"/>
</dbReference>
<dbReference type="InterPro" id="IPR011495">
    <property type="entry name" value="Sig_transdc_His_kin_sub2_dim/P"/>
</dbReference>
<evidence type="ECO:0000256" key="5">
    <source>
        <dbReference type="ARBA" id="ARBA00022679"/>
    </source>
</evidence>
<keyword evidence="5" id="KW-0808">Transferase</keyword>
<keyword evidence="8" id="KW-0067">ATP-binding</keyword>
<keyword evidence="4" id="KW-0597">Phosphoprotein</keyword>
<proteinExistence type="predicted"/>
<evidence type="ECO:0000313" key="13">
    <source>
        <dbReference type="Proteomes" id="UP000289758"/>
    </source>
</evidence>
<name>A0A4Q1AQK7_9BACT</name>
<dbReference type="CDD" id="cd06225">
    <property type="entry name" value="HAMP"/>
    <property type="match status" value="1"/>
</dbReference>
<evidence type="ECO:0000256" key="3">
    <source>
        <dbReference type="ARBA" id="ARBA00012438"/>
    </source>
</evidence>
<sequence length="607" mass="70913">MFRYKNLSLNIKIAFVLFLLGLFLLTFLFLLLIPKIQEEQYKEALNNTEKKVLLIKQQVRLVVDYFKEYGSFRKEEAKKEILNHIEKVKFRYKIDKNYTKEELTKEINEISKEYNCQVNILKKDSVLDKKNFINFDFEKIKNDEWLHIETKDNLCPHPSNFLYKTLIKDMQIELNCSSYFKPDPKNIELRVKKIIQEGFSLSQAIHKGKVFLMWVNKNPNTKGLNTPLAQLDNEHNKNYCISKISNIKIPTSGELTLKEILKIKDTNYLYHKIENRDSITFVSTIYENDTEKFIFVLSAFEDDFKSNINSPILRILPISIFALLASIFLGIIIFKKWIKNIDRLSTVAKAVKNGDLSIRSEVKGNDELGLLGVTFDLMLDDLEDNIKNLDKKIEERTKELTKNVKSKEILLRELNHRVKNNLFMIINFIKLQKSKLKSEEIIDSLNTIENRIYTISLIHTKLFELKSFDSICAQHYINDLIDSISNTFNNSQNIKIKKNIQMMDLDIETAMNCGLILNELITNSFKYAFELNKNNLIKIKFFKKSKIYTLIFEDNGKGLKKDFDINSCNSLGMKLINSITTYQLNGEIKVENTKGLRVSISFAVSKY</sequence>
<reference evidence="12 13" key="1">
    <citation type="submission" date="2017-10" db="EMBL/GenBank/DDBJ databases">
        <title>Genomics of the genus Arcobacter.</title>
        <authorList>
            <person name="Perez-Cataluna A."/>
            <person name="Figueras M.J."/>
        </authorList>
    </citation>
    <scope>NUCLEOTIDE SEQUENCE [LARGE SCALE GENOMIC DNA]</scope>
    <source>
        <strain evidence="12 13">CECT 8441</strain>
    </source>
</reference>
<evidence type="ECO:0000256" key="6">
    <source>
        <dbReference type="ARBA" id="ARBA00022741"/>
    </source>
</evidence>
<evidence type="ECO:0000256" key="9">
    <source>
        <dbReference type="SAM" id="Coils"/>
    </source>
</evidence>
<dbReference type="InterPro" id="IPR003660">
    <property type="entry name" value="HAMP_dom"/>
</dbReference>
<dbReference type="GO" id="GO:0005524">
    <property type="term" value="F:ATP binding"/>
    <property type="evidence" value="ECO:0007669"/>
    <property type="project" value="UniProtKB-KW"/>
</dbReference>
<dbReference type="Gene3D" id="1.10.8.500">
    <property type="entry name" value="HAMP domain in histidine kinase"/>
    <property type="match status" value="1"/>
</dbReference>